<evidence type="ECO:0000259" key="2">
    <source>
        <dbReference type="Pfam" id="PF06985"/>
    </source>
</evidence>
<keyword evidence="5" id="KW-1185">Reference proteome</keyword>
<evidence type="ECO:0000256" key="1">
    <source>
        <dbReference type="SAM" id="Phobius"/>
    </source>
</evidence>
<reference evidence="3" key="1">
    <citation type="submission" date="2010-05" db="EMBL/GenBank/DDBJ databases">
        <title>The Genome Sequence of Magnaporthe poae strain ATCC 64411.</title>
        <authorList>
            <consortium name="The Broad Institute Genome Sequencing Platform"/>
            <consortium name="Broad Institute Genome Sequencing Center for Infectious Disease"/>
            <person name="Ma L.-J."/>
            <person name="Dead R."/>
            <person name="Young S."/>
            <person name="Zeng Q."/>
            <person name="Koehrsen M."/>
            <person name="Alvarado L."/>
            <person name="Berlin A."/>
            <person name="Chapman S.B."/>
            <person name="Chen Z."/>
            <person name="Freedman E."/>
            <person name="Gellesch M."/>
            <person name="Goldberg J."/>
            <person name="Griggs A."/>
            <person name="Gujja S."/>
            <person name="Heilman E.R."/>
            <person name="Heiman D."/>
            <person name="Hepburn T."/>
            <person name="Howarth C."/>
            <person name="Jen D."/>
            <person name="Larson L."/>
            <person name="Mehta T."/>
            <person name="Neiman D."/>
            <person name="Pearson M."/>
            <person name="Roberts A."/>
            <person name="Saif S."/>
            <person name="Shea T."/>
            <person name="Shenoy N."/>
            <person name="Sisk P."/>
            <person name="Stolte C."/>
            <person name="Sykes S."/>
            <person name="Walk T."/>
            <person name="White J."/>
            <person name="Yandava C."/>
            <person name="Haas B."/>
            <person name="Nusbaum C."/>
            <person name="Birren B."/>
        </authorList>
    </citation>
    <scope>NUCLEOTIDE SEQUENCE</scope>
    <source>
        <strain evidence="3">ATCC 64411</strain>
    </source>
</reference>
<organism evidence="4 5">
    <name type="scientific">Magnaporthiopsis poae (strain ATCC 64411 / 73-15)</name>
    <name type="common">Kentucky bluegrass fungus</name>
    <name type="synonym">Magnaporthe poae</name>
    <dbReference type="NCBI Taxonomy" id="644358"/>
    <lineage>
        <taxon>Eukaryota</taxon>
        <taxon>Fungi</taxon>
        <taxon>Dikarya</taxon>
        <taxon>Ascomycota</taxon>
        <taxon>Pezizomycotina</taxon>
        <taxon>Sordariomycetes</taxon>
        <taxon>Sordariomycetidae</taxon>
        <taxon>Magnaporthales</taxon>
        <taxon>Magnaporthaceae</taxon>
        <taxon>Magnaporthiopsis</taxon>
    </lineage>
</organism>
<dbReference type="InterPro" id="IPR052895">
    <property type="entry name" value="HetReg/Transcr_Mod"/>
</dbReference>
<dbReference type="EMBL" id="ADBL01000655">
    <property type="status" value="NOT_ANNOTATED_CDS"/>
    <property type="molecule type" value="Genomic_DNA"/>
</dbReference>
<keyword evidence="1" id="KW-0472">Membrane</keyword>
<sequence length="898" mass="101114">MPDSLRQRTLKISCIYGCQRLYLNDSRLPSHPLSLSFRKLLPHRKSALPYLNPPGFKDIMSMELMERVLEQSRTTSPSAPENSLCKQFYRNHPLRRENEEIRVLHLDPPSDGKLVGHLGVVSLKANSNDRPKFAALSYVWRQPVDGETDQPRTIRLSDAFELEITTNCYAALQQIQNNQHNLGAIPIWIDSICINQMDKAEREWQVNDLMGRVYTLANSVYIWLGQGTKGTDRAMDYLGQYAAVLRRLPIAEYATAGGITGLDREIDDCRSKAKGDYLRRLSLVATSFRWWRNRQLREDINELLSMPWISRVWTFQEITLAYHPVVLCGDHVLTWGDMVNALRYPVQSPSRIPYASIVGPFRHPERGFASWRMIIRFWLVFRRPFPRASSLIAGHEAGGGGGNPEAGRLNPQSFFEIHNIMPTTASATTRRRWRLLLRLAIAFVFVMLFLVTQEVRKLDTAPTIFAMLAMICIYAAGGWVSAKGLGFVIFGRSESVLELQMHQEDAKHGHLVLLAAIQRALRYRACAVEHDRAYGLWGILKALEVKLPDVDYNQGVGVVYSDLLAIMVKWQPAAVGLILDAGTIQSGRDPLGDAPSWVPRWTGGSEHIPSPWMSMKYNARFQQPALLPASQSAYPVIEGRFLRLLGRPHGVVQFITAFDNCVNPPPPTTSHKRSFLHWVQHAEDSIRRGREVTPPNPSVKTLLRYYRHPVCSVYAVAKGLALEWRQSAVLWRDWHGTPIRFKRLHHAVVGTNPAGAARSDIGVGIAPNDDVCTIIERVSGANDLLNKLVLDLIKDKRCLFVLSNGLVGSGPLGMLDGDEVFLLQGVQTPMALRRTAATTAETYTVVGAVLVHGIMHRDYLSRTFDDNARSWYTDGMGNLPQDVDIPPPHSWDKEITIT</sequence>
<dbReference type="AlphaFoldDB" id="A0A0C4DS08"/>
<evidence type="ECO:0000313" key="5">
    <source>
        <dbReference type="Proteomes" id="UP000011715"/>
    </source>
</evidence>
<dbReference type="VEuPathDB" id="FungiDB:MAPG_02677"/>
<accession>A0A0C4DS08</accession>
<dbReference type="EMBL" id="GL876967">
    <property type="protein sequence ID" value="KLU83624.1"/>
    <property type="molecule type" value="Genomic_DNA"/>
</dbReference>
<protein>
    <recommendedName>
        <fullName evidence="2">Heterokaryon incompatibility domain-containing protein</fullName>
    </recommendedName>
</protein>
<reference evidence="4" key="5">
    <citation type="submission" date="2015-06" db="UniProtKB">
        <authorList>
            <consortium name="EnsemblFungi"/>
        </authorList>
    </citation>
    <scope>IDENTIFICATION</scope>
    <source>
        <strain evidence="4">ATCC 64411</strain>
    </source>
</reference>
<name>A0A0C4DS08_MAGP6</name>
<reference evidence="4" key="4">
    <citation type="journal article" date="2015" name="G3 (Bethesda)">
        <title>Genome sequences of three phytopathogenic species of the Magnaporthaceae family of fungi.</title>
        <authorList>
            <person name="Okagaki L.H."/>
            <person name="Nunes C.C."/>
            <person name="Sailsbery J."/>
            <person name="Clay B."/>
            <person name="Brown D."/>
            <person name="John T."/>
            <person name="Oh Y."/>
            <person name="Young N."/>
            <person name="Fitzgerald M."/>
            <person name="Haas B.J."/>
            <person name="Zeng Q."/>
            <person name="Young S."/>
            <person name="Adiconis X."/>
            <person name="Fan L."/>
            <person name="Levin J.Z."/>
            <person name="Mitchell T.K."/>
            <person name="Okubara P.A."/>
            <person name="Farman M.L."/>
            <person name="Kohn L.M."/>
            <person name="Birren B."/>
            <person name="Ma L.-J."/>
            <person name="Dean R.A."/>
        </authorList>
    </citation>
    <scope>NUCLEOTIDE SEQUENCE</scope>
    <source>
        <strain evidence="4">ATCC 64411 / 73-15</strain>
    </source>
</reference>
<dbReference type="OrthoDB" id="5227504at2759"/>
<feature type="domain" description="Heterokaryon incompatibility" evidence="2">
    <location>
        <begin position="133"/>
        <end position="317"/>
    </location>
</feature>
<reference evidence="5" key="2">
    <citation type="submission" date="2010-05" db="EMBL/GenBank/DDBJ databases">
        <title>The genome sequence of Magnaporthe poae strain ATCC 64411.</title>
        <authorList>
            <person name="Ma L.-J."/>
            <person name="Dead R."/>
            <person name="Young S."/>
            <person name="Zeng Q."/>
            <person name="Koehrsen M."/>
            <person name="Alvarado L."/>
            <person name="Berlin A."/>
            <person name="Chapman S.B."/>
            <person name="Chen Z."/>
            <person name="Freedman E."/>
            <person name="Gellesch M."/>
            <person name="Goldberg J."/>
            <person name="Griggs A."/>
            <person name="Gujja S."/>
            <person name="Heilman E.R."/>
            <person name="Heiman D."/>
            <person name="Hepburn T."/>
            <person name="Howarth C."/>
            <person name="Jen D."/>
            <person name="Larson L."/>
            <person name="Mehta T."/>
            <person name="Neiman D."/>
            <person name="Pearson M."/>
            <person name="Roberts A."/>
            <person name="Saif S."/>
            <person name="Shea T."/>
            <person name="Shenoy N."/>
            <person name="Sisk P."/>
            <person name="Stolte C."/>
            <person name="Sykes S."/>
            <person name="Walk T."/>
            <person name="White J."/>
            <person name="Yandava C."/>
            <person name="Haas B."/>
            <person name="Nusbaum C."/>
            <person name="Birren B."/>
        </authorList>
    </citation>
    <scope>NUCLEOTIDE SEQUENCE [LARGE SCALE GENOMIC DNA]</scope>
    <source>
        <strain evidence="5">ATCC 64411 / 73-15</strain>
    </source>
</reference>
<dbReference type="EnsemblFungi" id="MAPG_02677T0">
    <property type="protein sequence ID" value="MAPG_02677T0"/>
    <property type="gene ID" value="MAPG_02677"/>
</dbReference>
<dbReference type="OMA" id="DKSFATH"/>
<feature type="transmembrane region" description="Helical" evidence="1">
    <location>
        <begin position="464"/>
        <end position="491"/>
    </location>
</feature>
<feature type="transmembrane region" description="Helical" evidence="1">
    <location>
        <begin position="435"/>
        <end position="452"/>
    </location>
</feature>
<dbReference type="eggNOG" id="ENOG502RKM9">
    <property type="taxonomic scope" value="Eukaryota"/>
</dbReference>
<gene>
    <name evidence="3" type="ORF">MAPG_02677</name>
</gene>
<evidence type="ECO:0000313" key="3">
    <source>
        <dbReference type="EMBL" id="KLU83624.1"/>
    </source>
</evidence>
<dbReference type="Proteomes" id="UP000011715">
    <property type="component" value="Unassembled WGS sequence"/>
</dbReference>
<keyword evidence="1" id="KW-0812">Transmembrane</keyword>
<proteinExistence type="predicted"/>
<evidence type="ECO:0000313" key="4">
    <source>
        <dbReference type="EnsemblFungi" id="MAPG_02677T0"/>
    </source>
</evidence>
<dbReference type="PANTHER" id="PTHR24148">
    <property type="entry name" value="ANKYRIN REPEAT DOMAIN-CONTAINING PROTEIN 39 HOMOLOG-RELATED"/>
    <property type="match status" value="1"/>
</dbReference>
<dbReference type="Pfam" id="PF06985">
    <property type="entry name" value="HET"/>
    <property type="match status" value="1"/>
</dbReference>
<dbReference type="STRING" id="644358.A0A0C4DS08"/>
<dbReference type="InterPro" id="IPR010730">
    <property type="entry name" value="HET"/>
</dbReference>
<keyword evidence="1" id="KW-1133">Transmembrane helix</keyword>
<reference evidence="3" key="3">
    <citation type="submission" date="2011-03" db="EMBL/GenBank/DDBJ databases">
        <title>Annotation of Magnaporthe poae ATCC 64411.</title>
        <authorList>
            <person name="Ma L.-J."/>
            <person name="Dead R."/>
            <person name="Young S.K."/>
            <person name="Zeng Q."/>
            <person name="Gargeya S."/>
            <person name="Fitzgerald M."/>
            <person name="Haas B."/>
            <person name="Abouelleil A."/>
            <person name="Alvarado L."/>
            <person name="Arachchi H.M."/>
            <person name="Berlin A."/>
            <person name="Brown A."/>
            <person name="Chapman S.B."/>
            <person name="Chen Z."/>
            <person name="Dunbar C."/>
            <person name="Freedman E."/>
            <person name="Gearin G."/>
            <person name="Gellesch M."/>
            <person name="Goldberg J."/>
            <person name="Griggs A."/>
            <person name="Gujja S."/>
            <person name="Heiman D."/>
            <person name="Howarth C."/>
            <person name="Larson L."/>
            <person name="Lui A."/>
            <person name="MacDonald P.J.P."/>
            <person name="Mehta T."/>
            <person name="Montmayeur A."/>
            <person name="Murphy C."/>
            <person name="Neiman D."/>
            <person name="Pearson M."/>
            <person name="Priest M."/>
            <person name="Roberts A."/>
            <person name="Saif S."/>
            <person name="Shea T."/>
            <person name="Shenoy N."/>
            <person name="Sisk P."/>
            <person name="Stolte C."/>
            <person name="Sykes S."/>
            <person name="Yandava C."/>
            <person name="Wortman J."/>
            <person name="Nusbaum C."/>
            <person name="Birren B."/>
        </authorList>
    </citation>
    <scope>NUCLEOTIDE SEQUENCE</scope>
    <source>
        <strain evidence="3">ATCC 64411</strain>
    </source>
</reference>
<dbReference type="PANTHER" id="PTHR24148:SF64">
    <property type="entry name" value="HETEROKARYON INCOMPATIBILITY DOMAIN-CONTAINING PROTEIN"/>
    <property type="match status" value="1"/>
</dbReference>